<name>A0A0A7GG25_GEOAI</name>
<proteinExistence type="predicted"/>
<evidence type="ECO:0000256" key="1">
    <source>
        <dbReference type="SAM" id="MobiDB-lite"/>
    </source>
</evidence>
<organism evidence="2 3">
    <name type="scientific">Geoglobus acetivorans</name>
    <dbReference type="NCBI Taxonomy" id="565033"/>
    <lineage>
        <taxon>Archaea</taxon>
        <taxon>Methanobacteriati</taxon>
        <taxon>Methanobacteriota</taxon>
        <taxon>Archaeoglobi</taxon>
        <taxon>Archaeoglobales</taxon>
        <taxon>Archaeoglobaceae</taxon>
        <taxon>Geoglobus</taxon>
    </lineage>
</organism>
<dbReference type="HOGENOM" id="CLU_3338282_0_0_2"/>
<sequence length="37" mass="4274">MMSGVKALIENGELEIVEEKTEEKKREKKAQKKKSEP</sequence>
<dbReference type="STRING" id="565033.GACE_2278"/>
<reference evidence="2 3" key="1">
    <citation type="journal article" date="2015" name="Appl. Environ. Microbiol.">
        <title>The Geoglobus acetivorans genome: Fe(III) reduction, acetate utilization, autotrophic growth, and degradation of aromatic compounds in a hyperthermophilic archaeon.</title>
        <authorList>
            <person name="Mardanov A.V."/>
            <person name="Slododkina G.B."/>
            <person name="Slobodkin A.I."/>
            <person name="Beletsky A.V."/>
            <person name="Gavrilov S.N."/>
            <person name="Kublanov I.V."/>
            <person name="Bonch-Osmolovskaya E.A."/>
            <person name="Skryabin K.G."/>
            <person name="Ravin N.V."/>
        </authorList>
    </citation>
    <scope>NUCLEOTIDE SEQUENCE [LARGE SCALE GENOMIC DNA]</scope>
    <source>
        <strain evidence="2 3">SBH6</strain>
    </source>
</reference>
<feature type="region of interest" description="Disordered" evidence="1">
    <location>
        <begin position="1"/>
        <end position="37"/>
    </location>
</feature>
<gene>
    <name evidence="2" type="ORF">GACE_2278</name>
</gene>
<accession>A0A0A7GG25</accession>
<feature type="compositionally biased region" description="Basic residues" evidence="1">
    <location>
        <begin position="26"/>
        <end position="37"/>
    </location>
</feature>
<dbReference type="EMBL" id="CP009552">
    <property type="protein sequence ID" value="AIY89901.1"/>
    <property type="molecule type" value="Genomic_DNA"/>
</dbReference>
<protein>
    <submittedName>
        <fullName evidence="2">Uncharacterized protein</fullName>
    </submittedName>
</protein>
<dbReference type="AlphaFoldDB" id="A0A0A7GG25"/>
<dbReference type="KEGG" id="gac:GACE_2278"/>
<evidence type="ECO:0000313" key="3">
    <source>
        <dbReference type="Proteomes" id="UP000030624"/>
    </source>
</evidence>
<evidence type="ECO:0000313" key="2">
    <source>
        <dbReference type="EMBL" id="AIY89901.1"/>
    </source>
</evidence>
<dbReference type="Proteomes" id="UP000030624">
    <property type="component" value="Chromosome"/>
</dbReference>